<name>A0A6F8U8Y5_9GAMM</name>
<evidence type="ECO:0000313" key="2">
    <source>
        <dbReference type="Proteomes" id="UP000502259"/>
    </source>
</evidence>
<reference evidence="1 2" key="1">
    <citation type="submission" date="2020-03" db="EMBL/GenBank/DDBJ databases">
        <title>Complete Genome Sequence of Halomonas hydrothermalis Strain Slthf2, Halophilic Bacterium Isolated from Deep-Sea Hydrothermal-Vent Environments.</title>
        <authorList>
            <person name="Takeyama N."/>
            <person name="Huang M."/>
            <person name="Sato K."/>
            <person name="Galipon J."/>
            <person name="Arakawa K."/>
        </authorList>
    </citation>
    <scope>NUCLEOTIDE SEQUENCE [LARGE SCALE GENOMIC DNA]</scope>
    <source>
        <strain evidence="1 2">Slthf2</strain>
    </source>
</reference>
<protein>
    <submittedName>
        <fullName evidence="1">Uncharacterized protein</fullName>
    </submittedName>
</protein>
<dbReference type="Proteomes" id="UP000502259">
    <property type="component" value="Chromosome"/>
</dbReference>
<gene>
    <name evidence="1" type="ORF">HHSLTHF2_31690</name>
</gene>
<sequence>MNRLPMGAGFLLGDRMTNEEQQHVIDELQTVIADTQATLQRFEDTGMDKEMPKDYEKLLDILDGAVKRQREHTRVMLG</sequence>
<proteinExistence type="predicted"/>
<evidence type="ECO:0000313" key="1">
    <source>
        <dbReference type="EMBL" id="BCB09279.1"/>
    </source>
</evidence>
<keyword evidence="2" id="KW-1185">Reference proteome</keyword>
<organism evidence="1 2">
    <name type="scientific">Halomonas hydrothermalis</name>
    <dbReference type="NCBI Taxonomy" id="115561"/>
    <lineage>
        <taxon>Bacteria</taxon>
        <taxon>Pseudomonadati</taxon>
        <taxon>Pseudomonadota</taxon>
        <taxon>Gammaproteobacteria</taxon>
        <taxon>Oceanospirillales</taxon>
        <taxon>Halomonadaceae</taxon>
        <taxon>Halomonas</taxon>
    </lineage>
</organism>
<dbReference type="EMBL" id="AP022843">
    <property type="protein sequence ID" value="BCB09279.1"/>
    <property type="molecule type" value="Genomic_DNA"/>
</dbReference>
<dbReference type="AlphaFoldDB" id="A0A6F8U8Y5"/>
<accession>A0A6F8U8Y5</accession>